<comment type="caution">
    <text evidence="3">The sequence shown here is derived from an EMBL/GenBank/DDBJ whole genome shotgun (WGS) entry which is preliminary data.</text>
</comment>
<dbReference type="InterPro" id="IPR014784">
    <property type="entry name" value="Cu2_ascorb_mOase-like_C"/>
</dbReference>
<dbReference type="InterPro" id="IPR036939">
    <property type="entry name" value="Cu2_ascorb_mOase_N_sf"/>
</dbReference>
<dbReference type="PANTHER" id="PTHR10157">
    <property type="entry name" value="DOPAMINE BETA HYDROXYLASE RELATED"/>
    <property type="match status" value="1"/>
</dbReference>
<accession>A0ABP1PQJ4</accession>
<feature type="domain" description="Copper type II ascorbate-dependent monooxygenase C-terminal" evidence="2">
    <location>
        <begin position="56"/>
        <end position="212"/>
    </location>
</feature>
<protein>
    <recommendedName>
        <fullName evidence="2">Copper type II ascorbate-dependent monooxygenase C-terminal domain-containing protein</fullName>
    </recommendedName>
</protein>
<evidence type="ECO:0000256" key="1">
    <source>
        <dbReference type="ARBA" id="ARBA00023157"/>
    </source>
</evidence>
<dbReference type="InterPro" id="IPR000945">
    <property type="entry name" value="DBH-like"/>
</dbReference>
<dbReference type="EMBL" id="CAXLJM020000007">
    <property type="protein sequence ID" value="CAL8072117.1"/>
    <property type="molecule type" value="Genomic_DNA"/>
</dbReference>
<evidence type="ECO:0000259" key="2">
    <source>
        <dbReference type="Pfam" id="PF03712"/>
    </source>
</evidence>
<dbReference type="Gene3D" id="2.60.120.230">
    <property type="match status" value="1"/>
</dbReference>
<evidence type="ECO:0000313" key="3">
    <source>
        <dbReference type="EMBL" id="CAL8072117.1"/>
    </source>
</evidence>
<dbReference type="Pfam" id="PF03712">
    <property type="entry name" value="Cu2_monoox_C"/>
    <property type="match status" value="1"/>
</dbReference>
<dbReference type="Proteomes" id="UP001642540">
    <property type="component" value="Unassembled WGS sequence"/>
</dbReference>
<sequence>MKGVFAPEDVGYPMGLQQDEYYLVQVHYDNPEKLTNVGVDLQLEFYYTSQLRPHDGGVFIVGHDIPGMTPSLLIPPSSIDHRIYGHCSDQCTRFMFPASGVNVYAVSLHSHNSGRQLRLQHFRNNRELPWLSSDDNYNFDFQQIHRLRQLTKILPGDHLTIECTYDSTWHNGTVVGGFSTRQEMCLAFIHYHNKIKEFQACRSEIRSPEYRNKFLGVTNMTWSNAKMEFIVDPPNRLEGLTITQVSDKHVQWNLQKRAELQNFHEYHPHVALCSRELFARNSQGARRGGTRSIDDLTGSTGYPFSAKKYQPELSCSFKR</sequence>
<name>A0ABP1PQJ4_9HEXA</name>
<keyword evidence="1" id="KW-1015">Disulfide bond</keyword>
<dbReference type="InterPro" id="IPR008977">
    <property type="entry name" value="PHM/PNGase_F_dom_sf"/>
</dbReference>
<evidence type="ECO:0000313" key="4">
    <source>
        <dbReference type="Proteomes" id="UP001642540"/>
    </source>
</evidence>
<organism evidence="3 4">
    <name type="scientific">Orchesella dallaii</name>
    <dbReference type="NCBI Taxonomy" id="48710"/>
    <lineage>
        <taxon>Eukaryota</taxon>
        <taxon>Metazoa</taxon>
        <taxon>Ecdysozoa</taxon>
        <taxon>Arthropoda</taxon>
        <taxon>Hexapoda</taxon>
        <taxon>Collembola</taxon>
        <taxon>Entomobryomorpha</taxon>
        <taxon>Entomobryoidea</taxon>
        <taxon>Orchesellidae</taxon>
        <taxon>Orchesellinae</taxon>
        <taxon>Orchesella</taxon>
    </lineage>
</organism>
<dbReference type="Gene3D" id="2.60.120.310">
    <property type="entry name" value="Copper type II, ascorbate-dependent monooxygenase, N-terminal domain"/>
    <property type="match status" value="1"/>
</dbReference>
<reference evidence="3 4" key="1">
    <citation type="submission" date="2024-08" db="EMBL/GenBank/DDBJ databases">
        <authorList>
            <person name="Cucini C."/>
            <person name="Frati F."/>
        </authorList>
    </citation>
    <scope>NUCLEOTIDE SEQUENCE [LARGE SCALE GENOMIC DNA]</scope>
</reference>
<gene>
    <name evidence="3" type="ORF">ODALV1_LOCUS2009</name>
</gene>
<dbReference type="PANTHER" id="PTHR10157:SF23">
    <property type="entry name" value="MOXD1 HOMOLOG 1"/>
    <property type="match status" value="1"/>
</dbReference>
<dbReference type="InterPro" id="IPR024548">
    <property type="entry name" value="Cu2_monoox_C"/>
</dbReference>
<dbReference type="SUPFAM" id="SSF49742">
    <property type="entry name" value="PHM/PNGase F"/>
    <property type="match status" value="2"/>
</dbReference>
<keyword evidence="4" id="KW-1185">Reference proteome</keyword>
<proteinExistence type="predicted"/>